<sequence>RSVHLFNLDPAAEKFEYDPTIDIRDLITLEDVMEELQYGPNGGLIYCLEFLLNNMDWLEEELGEYEDDYLIIDCPGQIELYTHFPIMRRICECLQRMHFRICGVYLLESQFIQDNSKFFAGVMSAMSAMVSLEIPHINVLSKMDLLGKVRKRELERRAQIIVSYPLLLADEANTTMNPKYHDLNRAIVQLIDDYNMVSFLPLNINDEDSITAVMSHVDNALQFGEDQEPKEPKDEFDIEYDD</sequence>
<protein>
    <submittedName>
        <fullName evidence="1">17298_t:CDS:1</fullName>
    </submittedName>
</protein>
<reference evidence="1" key="1">
    <citation type="submission" date="2021-06" db="EMBL/GenBank/DDBJ databases">
        <authorList>
            <person name="Kallberg Y."/>
            <person name="Tangrot J."/>
            <person name="Rosling A."/>
        </authorList>
    </citation>
    <scope>NUCLEOTIDE SEQUENCE</scope>
    <source>
        <strain evidence="1">MA461A</strain>
    </source>
</reference>
<proteinExistence type="predicted"/>
<name>A0ACA9PJ64_9GLOM</name>
<gene>
    <name evidence="1" type="ORF">RPERSI_LOCUS10199</name>
</gene>
<comment type="caution">
    <text evidence="1">The sequence shown here is derived from an EMBL/GenBank/DDBJ whole genome shotgun (WGS) entry which is preliminary data.</text>
</comment>
<accession>A0ACA9PJ64</accession>
<keyword evidence="2" id="KW-1185">Reference proteome</keyword>
<dbReference type="EMBL" id="CAJVQC010019988">
    <property type="protein sequence ID" value="CAG8705039.1"/>
    <property type="molecule type" value="Genomic_DNA"/>
</dbReference>
<evidence type="ECO:0000313" key="1">
    <source>
        <dbReference type="EMBL" id="CAG8705039.1"/>
    </source>
</evidence>
<organism evidence="1 2">
    <name type="scientific">Racocetra persica</name>
    <dbReference type="NCBI Taxonomy" id="160502"/>
    <lineage>
        <taxon>Eukaryota</taxon>
        <taxon>Fungi</taxon>
        <taxon>Fungi incertae sedis</taxon>
        <taxon>Mucoromycota</taxon>
        <taxon>Glomeromycotina</taxon>
        <taxon>Glomeromycetes</taxon>
        <taxon>Diversisporales</taxon>
        <taxon>Gigasporaceae</taxon>
        <taxon>Racocetra</taxon>
    </lineage>
</organism>
<dbReference type="Proteomes" id="UP000789920">
    <property type="component" value="Unassembled WGS sequence"/>
</dbReference>
<feature type="non-terminal residue" evidence="1">
    <location>
        <position position="1"/>
    </location>
</feature>
<evidence type="ECO:0000313" key="2">
    <source>
        <dbReference type="Proteomes" id="UP000789920"/>
    </source>
</evidence>